<dbReference type="Proteomes" id="UP000664859">
    <property type="component" value="Unassembled WGS sequence"/>
</dbReference>
<accession>A0A835Z9D6</accession>
<dbReference type="AlphaFoldDB" id="A0A835Z9D6"/>
<reference evidence="3" key="1">
    <citation type="submission" date="2021-02" db="EMBL/GenBank/DDBJ databases">
        <title>First Annotated Genome of the Yellow-green Alga Tribonema minus.</title>
        <authorList>
            <person name="Mahan K.M."/>
        </authorList>
    </citation>
    <scope>NUCLEOTIDE SEQUENCE</scope>
    <source>
        <strain evidence="3">UTEX B ZZ1240</strain>
    </source>
</reference>
<feature type="compositionally biased region" description="Low complexity" evidence="2">
    <location>
        <begin position="291"/>
        <end position="312"/>
    </location>
</feature>
<feature type="coiled-coil region" evidence="1">
    <location>
        <begin position="31"/>
        <end position="58"/>
    </location>
</feature>
<protein>
    <submittedName>
        <fullName evidence="3">Uncharacterized protein</fullName>
    </submittedName>
</protein>
<evidence type="ECO:0000256" key="2">
    <source>
        <dbReference type="SAM" id="MobiDB-lite"/>
    </source>
</evidence>
<comment type="caution">
    <text evidence="3">The sequence shown here is derived from an EMBL/GenBank/DDBJ whole genome shotgun (WGS) entry which is preliminary data.</text>
</comment>
<evidence type="ECO:0000313" key="4">
    <source>
        <dbReference type="Proteomes" id="UP000664859"/>
    </source>
</evidence>
<evidence type="ECO:0000313" key="3">
    <source>
        <dbReference type="EMBL" id="KAG5188077.1"/>
    </source>
</evidence>
<proteinExistence type="predicted"/>
<name>A0A835Z9D6_9STRA</name>
<gene>
    <name evidence="3" type="ORF">JKP88DRAFT_267711</name>
</gene>
<sequence>MGYAQTAADVKQETAKLLAANEEPLGSLLHGDELRVEADHLREELLKLSQQVATERVQLAARAFAAVDAEAALVAAHAAFAASTRRQEAEQQAVDGGLAWYASLREAVLRQRRLQRVSIDSGAEPQGLNNGNLQVEVIRRGPVGGVGAIAGLPLPHNGAYAAVPDDVLVSGYASGRGYAAISSGAGGGGASEEYPLCPPHTVAEGGVIGGKAYSSESAFETALDMLRSNVVTLCVQGAGVPVDRLWPAEALLLNLWELHKHVGQQLAASTAALETMPSTAAMGSHPDTRNAPPDNAAAAAGGGSAQQLSSPQLNDEDGGYAFVVMRR</sequence>
<organism evidence="3 4">
    <name type="scientific">Tribonema minus</name>
    <dbReference type="NCBI Taxonomy" id="303371"/>
    <lineage>
        <taxon>Eukaryota</taxon>
        <taxon>Sar</taxon>
        <taxon>Stramenopiles</taxon>
        <taxon>Ochrophyta</taxon>
        <taxon>PX clade</taxon>
        <taxon>Xanthophyceae</taxon>
        <taxon>Tribonematales</taxon>
        <taxon>Tribonemataceae</taxon>
        <taxon>Tribonema</taxon>
    </lineage>
</organism>
<evidence type="ECO:0000256" key="1">
    <source>
        <dbReference type="SAM" id="Coils"/>
    </source>
</evidence>
<keyword evidence="4" id="KW-1185">Reference proteome</keyword>
<keyword evidence="1" id="KW-0175">Coiled coil</keyword>
<dbReference type="EMBL" id="JAFCMP010000078">
    <property type="protein sequence ID" value="KAG5188077.1"/>
    <property type="molecule type" value="Genomic_DNA"/>
</dbReference>
<dbReference type="OrthoDB" id="43034at2759"/>
<feature type="region of interest" description="Disordered" evidence="2">
    <location>
        <begin position="279"/>
        <end position="316"/>
    </location>
</feature>